<keyword evidence="3" id="KW-1185">Reference proteome</keyword>
<evidence type="ECO:0000256" key="1">
    <source>
        <dbReference type="SAM" id="MobiDB-lite"/>
    </source>
</evidence>
<protein>
    <submittedName>
        <fullName evidence="2">EXOC1</fullName>
    </submittedName>
</protein>
<organism evidence="2 3">
    <name type="scientific">Mytilus edulis</name>
    <name type="common">Blue mussel</name>
    <dbReference type="NCBI Taxonomy" id="6550"/>
    <lineage>
        <taxon>Eukaryota</taxon>
        <taxon>Metazoa</taxon>
        <taxon>Spiralia</taxon>
        <taxon>Lophotrochozoa</taxon>
        <taxon>Mollusca</taxon>
        <taxon>Bivalvia</taxon>
        <taxon>Autobranchia</taxon>
        <taxon>Pteriomorphia</taxon>
        <taxon>Mytilida</taxon>
        <taxon>Mytiloidea</taxon>
        <taxon>Mytilidae</taxon>
        <taxon>Mytilinae</taxon>
        <taxon>Mytilus</taxon>
    </lineage>
</organism>
<comment type="caution">
    <text evidence="2">The sequence shown here is derived from an EMBL/GenBank/DDBJ whole genome shotgun (WGS) entry which is preliminary data.</text>
</comment>
<dbReference type="OrthoDB" id="6132499at2759"/>
<evidence type="ECO:0000313" key="3">
    <source>
        <dbReference type="Proteomes" id="UP000683360"/>
    </source>
</evidence>
<sequence length="412" mass="47143">MDERDRESSRVYTIKRKHSAYEEASEESSNASNPHIIIVKNVTEAKNKRTASITMPEPTPEPNNTNVYNITMTGSTDLSVLLNLGFDDVYTALRNQDLKSRILEECINFAFDQYFLMETTFTVITDVNKLAAARVNLNELSKPIESSMLYQYFVKEDKGCCYENFKDQDAVQLDRKTLYRNTCSLLYPKLQLFSDNLLNLLDDDKKSERKYQQLFISFAQICGLRLFDGPDPSFSLKFDQKTFIPDALVKSFGINKDTDGGSHFVTKVVAVIKSKSTCEEVDEESRDYNLRNKTTVPHQCADHVDDHIKGQHIGQMLAVVQSGQSLFGFRGIYGLLVQEIKITLVYYRGTNEYFQQISLGKPKLTAEVLYSNSLNILTRDGRRTLISLLLDMGNFTKREMEKECCRMHNSNL</sequence>
<accession>A0A8S3RV50</accession>
<name>A0A8S3RV50_MYTED</name>
<dbReference type="Proteomes" id="UP000683360">
    <property type="component" value="Unassembled WGS sequence"/>
</dbReference>
<dbReference type="EMBL" id="CAJPWZ010001115">
    <property type="protein sequence ID" value="CAG2208664.1"/>
    <property type="molecule type" value="Genomic_DNA"/>
</dbReference>
<proteinExistence type="predicted"/>
<dbReference type="AlphaFoldDB" id="A0A8S3RV50"/>
<feature type="region of interest" description="Disordered" evidence="1">
    <location>
        <begin position="1"/>
        <end position="28"/>
    </location>
</feature>
<evidence type="ECO:0000313" key="2">
    <source>
        <dbReference type="EMBL" id="CAG2208664.1"/>
    </source>
</evidence>
<reference evidence="2" key="1">
    <citation type="submission" date="2021-03" db="EMBL/GenBank/DDBJ databases">
        <authorList>
            <person name="Bekaert M."/>
        </authorList>
    </citation>
    <scope>NUCLEOTIDE SEQUENCE</scope>
</reference>
<gene>
    <name evidence="2" type="ORF">MEDL_22825</name>
</gene>